<dbReference type="Proteomes" id="UP000187406">
    <property type="component" value="Unassembled WGS sequence"/>
</dbReference>
<evidence type="ECO:0000256" key="1">
    <source>
        <dbReference type="SAM" id="Phobius"/>
    </source>
</evidence>
<feature type="transmembrane region" description="Helical" evidence="1">
    <location>
        <begin position="20"/>
        <end position="43"/>
    </location>
</feature>
<organism evidence="3 4">
    <name type="scientific">Cephalotus follicularis</name>
    <name type="common">Albany pitcher plant</name>
    <dbReference type="NCBI Taxonomy" id="3775"/>
    <lineage>
        <taxon>Eukaryota</taxon>
        <taxon>Viridiplantae</taxon>
        <taxon>Streptophyta</taxon>
        <taxon>Embryophyta</taxon>
        <taxon>Tracheophyta</taxon>
        <taxon>Spermatophyta</taxon>
        <taxon>Magnoliopsida</taxon>
        <taxon>eudicotyledons</taxon>
        <taxon>Gunneridae</taxon>
        <taxon>Pentapetalae</taxon>
        <taxon>rosids</taxon>
        <taxon>fabids</taxon>
        <taxon>Oxalidales</taxon>
        <taxon>Cephalotaceae</taxon>
        <taxon>Cephalotus</taxon>
    </lineage>
</organism>
<evidence type="ECO:0000313" key="3">
    <source>
        <dbReference type="EMBL" id="GAV59013.1"/>
    </source>
</evidence>
<evidence type="ECO:0000259" key="2">
    <source>
        <dbReference type="Pfam" id="PF13966"/>
    </source>
</evidence>
<dbReference type="InterPro" id="IPR026960">
    <property type="entry name" value="RVT-Znf"/>
</dbReference>
<feature type="domain" description="Reverse transcriptase zinc-binding" evidence="2">
    <location>
        <begin position="239"/>
        <end position="300"/>
    </location>
</feature>
<reference evidence="4" key="1">
    <citation type="submission" date="2016-04" db="EMBL/GenBank/DDBJ databases">
        <title>Cephalotus genome sequencing.</title>
        <authorList>
            <person name="Fukushima K."/>
            <person name="Hasebe M."/>
            <person name="Fang X."/>
        </authorList>
    </citation>
    <scope>NUCLEOTIDE SEQUENCE [LARGE SCALE GENOMIC DNA]</scope>
    <source>
        <strain evidence="4">cv. St1</strain>
    </source>
</reference>
<dbReference type="STRING" id="3775.A0A1Q3ATX4"/>
<dbReference type="Pfam" id="PF13966">
    <property type="entry name" value="zf-RVT"/>
    <property type="match status" value="1"/>
</dbReference>
<dbReference type="OrthoDB" id="1748995at2759"/>
<accession>A0A1Q3ATX4</accession>
<dbReference type="PANTHER" id="PTHR33116:SF84">
    <property type="entry name" value="RNA-DIRECTED DNA POLYMERASE"/>
    <property type="match status" value="1"/>
</dbReference>
<keyword evidence="1" id="KW-0472">Membrane</keyword>
<name>A0A1Q3ATX4_CEPFO</name>
<keyword evidence="1" id="KW-0812">Transmembrane</keyword>
<comment type="caution">
    <text evidence="3">The sequence shown here is derived from an EMBL/GenBank/DDBJ whole genome shotgun (WGS) entry which is preliminary data.</text>
</comment>
<evidence type="ECO:0000313" key="4">
    <source>
        <dbReference type="Proteomes" id="UP000187406"/>
    </source>
</evidence>
<sequence>MKRLTSWLCNSLSFGGRLQLISSTLFSLQVFWCSTFIFPVAVIKQCEGIIRSFLWFGLGDVRKAGKVAWNKICRLKAEGGLGIKNLRTWNKAANLEHRWDIVQRKNSVWVSWCYQVLLKGINFLAVQVTSQCSWQWRKVLQLREVLARSLVFEVRDGLNLSFWFDPWLHGRSVMSRLGFRVRYHSGLPWNATVAVVISNGAWDWPMNTTELQEISGLVQSIKLGQGSDIIHWASKGQSYSCKAAWNAIHCSHPKVSWANMVWFPNCIPKHSFYIWLSCHYAHRTMDKLQRFGVVGSNWCIFGCGMMKHDGRA</sequence>
<protein>
    <submittedName>
        <fullName evidence="3">Zf-RVT domain-containing protein</fullName>
    </submittedName>
</protein>
<proteinExistence type="predicted"/>
<gene>
    <name evidence="3" type="ORF">CFOL_v3_02546</name>
</gene>
<keyword evidence="4" id="KW-1185">Reference proteome</keyword>
<dbReference type="AlphaFoldDB" id="A0A1Q3ATX4"/>
<keyword evidence="1" id="KW-1133">Transmembrane helix</keyword>
<dbReference type="EMBL" id="BDDD01000092">
    <property type="protein sequence ID" value="GAV59013.1"/>
    <property type="molecule type" value="Genomic_DNA"/>
</dbReference>
<dbReference type="PANTHER" id="PTHR33116">
    <property type="entry name" value="REVERSE TRANSCRIPTASE ZINC-BINDING DOMAIN-CONTAINING PROTEIN-RELATED-RELATED"/>
    <property type="match status" value="1"/>
</dbReference>
<dbReference type="InParanoid" id="A0A1Q3ATX4"/>